<protein>
    <submittedName>
        <fullName evidence="1">Uncharacterized protein</fullName>
    </submittedName>
</protein>
<name>A0ABN1W5I8_9ACTN</name>
<organism evidence="1 2">
    <name type="scientific">Kitasatospora nipponensis</name>
    <dbReference type="NCBI Taxonomy" id="258049"/>
    <lineage>
        <taxon>Bacteria</taxon>
        <taxon>Bacillati</taxon>
        <taxon>Actinomycetota</taxon>
        <taxon>Actinomycetes</taxon>
        <taxon>Kitasatosporales</taxon>
        <taxon>Streptomycetaceae</taxon>
        <taxon>Kitasatospora</taxon>
    </lineage>
</organism>
<keyword evidence="2" id="KW-1185">Reference proteome</keyword>
<proteinExistence type="predicted"/>
<comment type="caution">
    <text evidence="1">The sequence shown here is derived from an EMBL/GenBank/DDBJ whole genome shotgun (WGS) entry which is preliminary data.</text>
</comment>
<accession>A0ABN1W5I8</accession>
<evidence type="ECO:0000313" key="1">
    <source>
        <dbReference type="EMBL" id="GAA1233538.1"/>
    </source>
</evidence>
<sequence length="133" mass="14525">MPCPTGLSEAKQGRTKPQLTGPALVSARIDSEAAVAVTAGALLIQTSVKTERHGRGAERMAERTIYLDPDRRGPQSRRILVRSYRWYATVEVDRDGYVDATTMRGDAPDLPAASTEAVNRARGASIDHIWYEG</sequence>
<dbReference type="EMBL" id="BAAALF010000033">
    <property type="protein sequence ID" value="GAA1233538.1"/>
    <property type="molecule type" value="Genomic_DNA"/>
</dbReference>
<gene>
    <name evidence="1" type="ORF">GCM10009665_24800</name>
</gene>
<evidence type="ECO:0000313" key="2">
    <source>
        <dbReference type="Proteomes" id="UP001500037"/>
    </source>
</evidence>
<dbReference type="Proteomes" id="UP001500037">
    <property type="component" value="Unassembled WGS sequence"/>
</dbReference>
<reference evidence="1 2" key="1">
    <citation type="journal article" date="2019" name="Int. J. Syst. Evol. Microbiol.">
        <title>The Global Catalogue of Microorganisms (GCM) 10K type strain sequencing project: providing services to taxonomists for standard genome sequencing and annotation.</title>
        <authorList>
            <consortium name="The Broad Institute Genomics Platform"/>
            <consortium name="The Broad Institute Genome Sequencing Center for Infectious Disease"/>
            <person name="Wu L."/>
            <person name="Ma J."/>
        </authorList>
    </citation>
    <scope>NUCLEOTIDE SEQUENCE [LARGE SCALE GENOMIC DNA]</scope>
    <source>
        <strain evidence="1 2">JCM 13004</strain>
    </source>
</reference>